<feature type="region of interest" description="Disordered" evidence="1">
    <location>
        <begin position="154"/>
        <end position="193"/>
    </location>
</feature>
<organism evidence="2 3">
    <name type="scientific">Fimbriiglobus ruber</name>
    <dbReference type="NCBI Taxonomy" id="1908690"/>
    <lineage>
        <taxon>Bacteria</taxon>
        <taxon>Pseudomonadati</taxon>
        <taxon>Planctomycetota</taxon>
        <taxon>Planctomycetia</taxon>
        <taxon>Gemmatales</taxon>
        <taxon>Gemmataceae</taxon>
        <taxon>Fimbriiglobus</taxon>
    </lineage>
</organism>
<gene>
    <name evidence="2" type="ORF">FRUB_07047</name>
</gene>
<dbReference type="AlphaFoldDB" id="A0A225DP37"/>
<proteinExistence type="predicted"/>
<protein>
    <submittedName>
        <fullName evidence="2">Uncharacterized protein</fullName>
    </submittedName>
</protein>
<name>A0A225DP37_9BACT</name>
<feature type="compositionally biased region" description="Low complexity" evidence="1">
    <location>
        <begin position="65"/>
        <end position="87"/>
    </location>
</feature>
<feature type="region of interest" description="Disordered" evidence="1">
    <location>
        <begin position="1"/>
        <end position="98"/>
    </location>
</feature>
<comment type="caution">
    <text evidence="2">The sequence shown here is derived from an EMBL/GenBank/DDBJ whole genome shotgun (WGS) entry which is preliminary data.</text>
</comment>
<keyword evidence="3" id="KW-1185">Reference proteome</keyword>
<evidence type="ECO:0000256" key="1">
    <source>
        <dbReference type="SAM" id="MobiDB-lite"/>
    </source>
</evidence>
<evidence type="ECO:0000313" key="2">
    <source>
        <dbReference type="EMBL" id="OWK37927.1"/>
    </source>
</evidence>
<accession>A0A225DP37</accession>
<evidence type="ECO:0000313" key="3">
    <source>
        <dbReference type="Proteomes" id="UP000214646"/>
    </source>
</evidence>
<dbReference type="Proteomes" id="UP000214646">
    <property type="component" value="Unassembled WGS sequence"/>
</dbReference>
<reference evidence="3" key="1">
    <citation type="submission" date="2017-06" db="EMBL/GenBank/DDBJ databases">
        <title>Genome analysis of Fimbriiglobus ruber SP5, the first member of the order Planctomycetales with confirmed chitinolytic capability.</title>
        <authorList>
            <person name="Ravin N.V."/>
            <person name="Rakitin A.L."/>
            <person name="Ivanova A.A."/>
            <person name="Beletsky A.V."/>
            <person name="Kulichevskaya I.S."/>
            <person name="Mardanov A.V."/>
            <person name="Dedysh S.N."/>
        </authorList>
    </citation>
    <scope>NUCLEOTIDE SEQUENCE [LARGE SCALE GENOMIC DNA]</scope>
    <source>
        <strain evidence="3">SP5</strain>
    </source>
</reference>
<dbReference type="EMBL" id="NIDE01000014">
    <property type="protein sequence ID" value="OWK37927.1"/>
    <property type="molecule type" value="Genomic_DNA"/>
</dbReference>
<sequence>MAAKRHKKREDVSNYESTDGRWRRGFSRSENPPAEAATPTPSPTCPTLPDNNSQTLSLRRVLVNSGQRSGRGTSGSRPGSGGRCPSPGSGGRRPRTGGRIAIRRVRGRVSRCRRGRRRVLWVERLIAAESGLVGFGCAGAAPEGILEFVHHSAAGAGRQGGPQPGQRDPSLRTIHRRPASHRVPSMFPPEPRA</sequence>